<evidence type="ECO:0000313" key="2">
    <source>
        <dbReference type="Proteomes" id="UP000613177"/>
    </source>
</evidence>
<reference evidence="1" key="1">
    <citation type="submission" date="2021-01" db="EMBL/GenBank/DDBJ databases">
        <title>Metabolic potential, ecology and presence of endohyphal bacteria is reflected in genomic diversity of Mucoromycotina.</title>
        <authorList>
            <person name="Muszewska A."/>
            <person name="Okrasinska A."/>
            <person name="Steczkiewicz K."/>
            <person name="Drgas O."/>
            <person name="Orlowska M."/>
            <person name="Perlinska-Lenart U."/>
            <person name="Aleksandrzak-Piekarczyk T."/>
            <person name="Szatraj K."/>
            <person name="Zielenkiewicz U."/>
            <person name="Pilsyk S."/>
            <person name="Malc E."/>
            <person name="Mieczkowski P."/>
            <person name="Kruszewska J.S."/>
            <person name="Biernat P."/>
            <person name="Pawlowska J."/>
        </authorList>
    </citation>
    <scope>NUCLEOTIDE SEQUENCE</scope>
    <source>
        <strain evidence="1">WA0000018081</strain>
    </source>
</reference>
<evidence type="ECO:0000313" key="1">
    <source>
        <dbReference type="EMBL" id="KAG2232815.1"/>
    </source>
</evidence>
<organism evidence="1 2">
    <name type="scientific">Thamnidium elegans</name>
    <dbReference type="NCBI Taxonomy" id="101142"/>
    <lineage>
        <taxon>Eukaryota</taxon>
        <taxon>Fungi</taxon>
        <taxon>Fungi incertae sedis</taxon>
        <taxon>Mucoromycota</taxon>
        <taxon>Mucoromycotina</taxon>
        <taxon>Mucoromycetes</taxon>
        <taxon>Mucorales</taxon>
        <taxon>Mucorineae</taxon>
        <taxon>Mucoraceae</taxon>
        <taxon>Thamnidium</taxon>
    </lineage>
</organism>
<gene>
    <name evidence="1" type="ORF">INT48_005683</name>
</gene>
<keyword evidence="2" id="KW-1185">Reference proteome</keyword>
<dbReference type="Proteomes" id="UP000613177">
    <property type="component" value="Unassembled WGS sequence"/>
</dbReference>
<dbReference type="AlphaFoldDB" id="A0A8H7SQP8"/>
<sequence length="99" mass="11132">MAATSILDRSFWNEKDEYIKTAIDAIAATNSPIRINKVSKQLTTCIVDSYDNITSIYAYKSEWCSRIGQILSNMNITFRLGIFHPRPQPLEASESSGNV</sequence>
<proteinExistence type="predicted"/>
<name>A0A8H7SQP8_9FUNG</name>
<comment type="caution">
    <text evidence="1">The sequence shown here is derived from an EMBL/GenBank/DDBJ whole genome shotgun (WGS) entry which is preliminary data.</text>
</comment>
<protein>
    <submittedName>
        <fullName evidence="1">Uncharacterized protein</fullName>
    </submittedName>
</protein>
<dbReference type="EMBL" id="JAEPRE010000098">
    <property type="protein sequence ID" value="KAG2232815.1"/>
    <property type="molecule type" value="Genomic_DNA"/>
</dbReference>
<accession>A0A8H7SQP8</accession>